<keyword evidence="3" id="KW-1003">Cell membrane</keyword>
<feature type="transmembrane region" description="Helical" evidence="7">
    <location>
        <begin position="259"/>
        <end position="280"/>
    </location>
</feature>
<accession>A0A285V3L1</accession>
<evidence type="ECO:0000259" key="8">
    <source>
        <dbReference type="PROSITE" id="PS50928"/>
    </source>
</evidence>
<feature type="transmembrane region" description="Helical" evidence="7">
    <location>
        <begin position="80"/>
        <end position="98"/>
    </location>
</feature>
<dbReference type="PANTHER" id="PTHR30151:SF0">
    <property type="entry name" value="ABC TRANSPORTER PERMEASE PROTEIN MJ0413-RELATED"/>
    <property type="match status" value="1"/>
</dbReference>
<keyword evidence="5 7" id="KW-1133">Transmembrane helix</keyword>
<dbReference type="Gene3D" id="1.10.3720.10">
    <property type="entry name" value="MetI-like"/>
    <property type="match status" value="1"/>
</dbReference>
<feature type="transmembrane region" description="Helical" evidence="7">
    <location>
        <begin position="216"/>
        <end position="239"/>
    </location>
</feature>
<name>A0A285V3L1_9HYPH</name>
<dbReference type="Pfam" id="PF00528">
    <property type="entry name" value="BPD_transp_1"/>
    <property type="match status" value="1"/>
</dbReference>
<keyword evidence="2 7" id="KW-0813">Transport</keyword>
<feature type="transmembrane region" description="Helical" evidence="7">
    <location>
        <begin position="39"/>
        <end position="59"/>
    </location>
</feature>
<dbReference type="AlphaFoldDB" id="A0A285V3L1"/>
<evidence type="ECO:0000256" key="2">
    <source>
        <dbReference type="ARBA" id="ARBA00022448"/>
    </source>
</evidence>
<evidence type="ECO:0000313" key="9">
    <source>
        <dbReference type="EMBL" id="SOC48198.1"/>
    </source>
</evidence>
<comment type="subcellular location">
    <subcellularLocation>
        <location evidence="1 7">Cell membrane</location>
        <topology evidence="1 7">Multi-pass membrane protein</topology>
    </subcellularLocation>
</comment>
<dbReference type="InterPro" id="IPR035906">
    <property type="entry name" value="MetI-like_sf"/>
</dbReference>
<dbReference type="Proteomes" id="UP000219167">
    <property type="component" value="Unassembled WGS sequence"/>
</dbReference>
<feature type="transmembrane region" description="Helical" evidence="7">
    <location>
        <begin position="163"/>
        <end position="185"/>
    </location>
</feature>
<evidence type="ECO:0000256" key="4">
    <source>
        <dbReference type="ARBA" id="ARBA00022692"/>
    </source>
</evidence>
<dbReference type="CDD" id="cd06261">
    <property type="entry name" value="TM_PBP2"/>
    <property type="match status" value="1"/>
</dbReference>
<evidence type="ECO:0000256" key="6">
    <source>
        <dbReference type="ARBA" id="ARBA00023136"/>
    </source>
</evidence>
<dbReference type="OrthoDB" id="9792509at2"/>
<dbReference type="RefSeq" id="WP_097143341.1">
    <property type="nucleotide sequence ID" value="NZ_OBQD01000042.1"/>
</dbReference>
<dbReference type="GO" id="GO:0005886">
    <property type="term" value="C:plasma membrane"/>
    <property type="evidence" value="ECO:0007669"/>
    <property type="project" value="UniProtKB-SubCell"/>
</dbReference>
<dbReference type="PANTHER" id="PTHR30151">
    <property type="entry name" value="ALKANE SULFONATE ABC TRANSPORTER-RELATED, MEMBRANE SUBUNIT"/>
    <property type="match status" value="1"/>
</dbReference>
<reference evidence="9 10" key="1">
    <citation type="submission" date="2017-08" db="EMBL/GenBank/DDBJ databases">
        <authorList>
            <person name="de Groot N.N."/>
        </authorList>
    </citation>
    <scope>NUCLEOTIDE SEQUENCE [LARGE SCALE GENOMIC DNA]</scope>
    <source>
        <strain evidence="9 10">JC85</strain>
    </source>
</reference>
<dbReference type="GO" id="GO:0055085">
    <property type="term" value="P:transmembrane transport"/>
    <property type="evidence" value="ECO:0007669"/>
    <property type="project" value="InterPro"/>
</dbReference>
<evidence type="ECO:0000313" key="10">
    <source>
        <dbReference type="Proteomes" id="UP000219167"/>
    </source>
</evidence>
<feature type="domain" description="ABC transmembrane type-1" evidence="8">
    <location>
        <begin position="97"/>
        <end position="281"/>
    </location>
</feature>
<dbReference type="SUPFAM" id="SSF161098">
    <property type="entry name" value="MetI-like"/>
    <property type="match status" value="1"/>
</dbReference>
<keyword evidence="10" id="KW-1185">Reference proteome</keyword>
<proteinExistence type="inferred from homology"/>
<protein>
    <submittedName>
        <fullName evidence="9">NitT/TauT family transport system permease protein</fullName>
    </submittedName>
</protein>
<evidence type="ECO:0000256" key="7">
    <source>
        <dbReference type="RuleBase" id="RU363032"/>
    </source>
</evidence>
<feature type="transmembrane region" description="Helical" evidence="7">
    <location>
        <begin position="135"/>
        <end position="157"/>
    </location>
</feature>
<keyword evidence="6 7" id="KW-0472">Membrane</keyword>
<feature type="transmembrane region" description="Helical" evidence="7">
    <location>
        <begin position="104"/>
        <end position="123"/>
    </location>
</feature>
<organism evidence="9 10">
    <name type="scientific">Rhizobium subbaraonis</name>
    <dbReference type="NCBI Taxonomy" id="908946"/>
    <lineage>
        <taxon>Bacteria</taxon>
        <taxon>Pseudomonadati</taxon>
        <taxon>Pseudomonadota</taxon>
        <taxon>Alphaproteobacteria</taxon>
        <taxon>Hyphomicrobiales</taxon>
        <taxon>Rhizobiaceae</taxon>
        <taxon>Rhizobium/Agrobacterium group</taxon>
        <taxon>Rhizobium</taxon>
    </lineage>
</organism>
<comment type="similarity">
    <text evidence="7">Belongs to the binding-protein-dependent transport system permease family.</text>
</comment>
<keyword evidence="4 7" id="KW-0812">Transmembrane</keyword>
<evidence type="ECO:0000256" key="5">
    <source>
        <dbReference type="ARBA" id="ARBA00022989"/>
    </source>
</evidence>
<sequence length="299" mass="32472">MKTVTTDTGPQALGRPITVEPGTFPETIWSEQVAWIDRVPRVVAMAALLFLVLFLWWAVHHFEVVSRIILPSPAEVGRDIVVVGTNILSGGYMLAALWMTTKEVLWGFAFAIAIGFSLGVLVGETSFGERAVLPYLVAIDTMPKVAFAPLFLAWLGFGIASKVALAAFIATFPIVVGTAAGLHAADENARMLFRTLGASRWQTLVRMKIPTGLPQIFTGLKIGAVGVMAGAITAEFLGGGKGFGELIRVAASQLQTPRVFSLILYLSVLGFLLFWSVILIERRLVFWHRSSVTGIDDRR</sequence>
<evidence type="ECO:0000256" key="1">
    <source>
        <dbReference type="ARBA" id="ARBA00004651"/>
    </source>
</evidence>
<dbReference type="EMBL" id="OBQD01000042">
    <property type="protein sequence ID" value="SOC48198.1"/>
    <property type="molecule type" value="Genomic_DNA"/>
</dbReference>
<evidence type="ECO:0000256" key="3">
    <source>
        <dbReference type="ARBA" id="ARBA00022475"/>
    </source>
</evidence>
<dbReference type="PROSITE" id="PS50928">
    <property type="entry name" value="ABC_TM1"/>
    <property type="match status" value="1"/>
</dbReference>
<dbReference type="InterPro" id="IPR000515">
    <property type="entry name" value="MetI-like"/>
</dbReference>
<gene>
    <name evidence="9" type="ORF">SAMN05892877_14214</name>
</gene>